<sequence>LGPQNSYSGQTELLLSARELLLRATETLLGPQNCYSGTDRIVTECQRIVT</sequence>
<proteinExistence type="predicted"/>
<organism evidence="1 2">
    <name type="scientific">Staurois parvus</name>
    <dbReference type="NCBI Taxonomy" id="386267"/>
    <lineage>
        <taxon>Eukaryota</taxon>
        <taxon>Metazoa</taxon>
        <taxon>Chordata</taxon>
        <taxon>Craniata</taxon>
        <taxon>Vertebrata</taxon>
        <taxon>Euteleostomi</taxon>
        <taxon>Amphibia</taxon>
        <taxon>Batrachia</taxon>
        <taxon>Anura</taxon>
        <taxon>Neobatrachia</taxon>
        <taxon>Ranoidea</taxon>
        <taxon>Ranidae</taxon>
        <taxon>Staurois</taxon>
    </lineage>
</organism>
<evidence type="ECO:0000313" key="2">
    <source>
        <dbReference type="Proteomes" id="UP001162483"/>
    </source>
</evidence>
<name>A0ABN9AFY5_9NEOB</name>
<keyword evidence="2" id="KW-1185">Reference proteome</keyword>
<comment type="caution">
    <text evidence="1">The sequence shown here is derived from an EMBL/GenBank/DDBJ whole genome shotgun (WGS) entry which is preliminary data.</text>
</comment>
<dbReference type="Proteomes" id="UP001162483">
    <property type="component" value="Unassembled WGS sequence"/>
</dbReference>
<accession>A0ABN9AFY5</accession>
<protein>
    <recommendedName>
        <fullName evidence="3">Catenin beta-1</fullName>
    </recommendedName>
</protein>
<reference evidence="1" key="1">
    <citation type="submission" date="2023-05" db="EMBL/GenBank/DDBJ databases">
        <authorList>
            <person name="Stuckert A."/>
        </authorList>
    </citation>
    <scope>NUCLEOTIDE SEQUENCE</scope>
</reference>
<dbReference type="EMBL" id="CATNWA010000235">
    <property type="protein sequence ID" value="CAI9534902.1"/>
    <property type="molecule type" value="Genomic_DNA"/>
</dbReference>
<evidence type="ECO:0000313" key="1">
    <source>
        <dbReference type="EMBL" id="CAI9534902.1"/>
    </source>
</evidence>
<gene>
    <name evidence="1" type="ORF">SPARVUS_LOCUS742178</name>
</gene>
<feature type="non-terminal residue" evidence="1">
    <location>
        <position position="1"/>
    </location>
</feature>
<evidence type="ECO:0008006" key="3">
    <source>
        <dbReference type="Google" id="ProtNLM"/>
    </source>
</evidence>